<evidence type="ECO:0000313" key="2">
    <source>
        <dbReference type="Proteomes" id="UP000823674"/>
    </source>
</evidence>
<organism evidence="1 2">
    <name type="scientific">Brassica rapa subsp. trilocularis</name>
    <dbReference type="NCBI Taxonomy" id="1813537"/>
    <lineage>
        <taxon>Eukaryota</taxon>
        <taxon>Viridiplantae</taxon>
        <taxon>Streptophyta</taxon>
        <taxon>Embryophyta</taxon>
        <taxon>Tracheophyta</taxon>
        <taxon>Spermatophyta</taxon>
        <taxon>Magnoliopsida</taxon>
        <taxon>eudicotyledons</taxon>
        <taxon>Gunneridae</taxon>
        <taxon>Pentapetalae</taxon>
        <taxon>rosids</taxon>
        <taxon>malvids</taxon>
        <taxon>Brassicales</taxon>
        <taxon>Brassicaceae</taxon>
        <taxon>Brassiceae</taxon>
        <taxon>Brassica</taxon>
    </lineage>
</organism>
<protein>
    <submittedName>
        <fullName evidence="1">Uncharacterized protein</fullName>
    </submittedName>
</protein>
<dbReference type="EMBL" id="JADBGQ010000010">
    <property type="protein sequence ID" value="KAG5375796.1"/>
    <property type="molecule type" value="Genomic_DNA"/>
</dbReference>
<proteinExistence type="predicted"/>
<evidence type="ECO:0000313" key="1">
    <source>
        <dbReference type="EMBL" id="KAG5375796.1"/>
    </source>
</evidence>
<sequence>MRVKGISQLRLNQDTMEIRVKELGECLGSWTSVGLSSISSVQLLTGAGRLAHSSGNSWRSAQSGERCVLVRISVGESGTVTGRADGPGAGRFDQMGLSLGREWPSFQSEEKGRNRQWAVMGRLWDGFGKKGWDFGNCSPRRLGTLTGAGRLAHSAGNSWRSAQSGERCVLVRISVGESGTVTGRADGPGAGRFDQMGLSLGTGSGQASREEKGRNRQWAVMGRLWDGFGKKGWDFGNCSPRRLGTVQSIDRAEHTARAVYRLDPHSSGLELQHNPRPDGQINRTEVRLSRPVRHAKSFGQARSEVVRVESKSDHGLSLLSRLGRTSDRSDELIRHFDQFMNFDQPNLSKARLLRLSEDLATFWPGTVHESHPSVHEERTGRVLLLTAGRAISYIESGQE</sequence>
<dbReference type="Proteomes" id="UP000823674">
    <property type="component" value="Chromosome A10"/>
</dbReference>
<gene>
    <name evidence="1" type="primary">A10g504080.1_BraROA</name>
    <name evidence="1" type="ORF">IGI04_040392</name>
</gene>
<reference evidence="1 2" key="1">
    <citation type="submission" date="2021-03" db="EMBL/GenBank/DDBJ databases">
        <authorList>
            <person name="King G.J."/>
            <person name="Bancroft I."/>
            <person name="Baten A."/>
            <person name="Bloomfield J."/>
            <person name="Borpatragohain P."/>
            <person name="He Z."/>
            <person name="Irish N."/>
            <person name="Irwin J."/>
            <person name="Liu K."/>
            <person name="Mauleon R.P."/>
            <person name="Moore J."/>
            <person name="Morris R."/>
            <person name="Ostergaard L."/>
            <person name="Wang B."/>
            <person name="Wells R."/>
        </authorList>
    </citation>
    <scope>NUCLEOTIDE SEQUENCE [LARGE SCALE GENOMIC DNA]</scope>
    <source>
        <strain evidence="1">R-o-18</strain>
        <tissue evidence="1">Leaf</tissue>
    </source>
</reference>
<name>A0ABQ7KP40_BRACM</name>
<comment type="caution">
    <text evidence="1">The sequence shown here is derived from an EMBL/GenBank/DDBJ whole genome shotgun (WGS) entry which is preliminary data.</text>
</comment>
<accession>A0ABQ7KP40</accession>
<keyword evidence="2" id="KW-1185">Reference proteome</keyword>